<dbReference type="Pfam" id="PF04519">
    <property type="entry name" value="Bactofilin"/>
    <property type="match status" value="1"/>
</dbReference>
<dbReference type="PANTHER" id="PTHR35024">
    <property type="entry name" value="HYPOTHETICAL CYTOSOLIC PROTEIN"/>
    <property type="match status" value="1"/>
</dbReference>
<dbReference type="EMBL" id="JBHRSL010000002">
    <property type="protein sequence ID" value="MFC3050950.1"/>
    <property type="molecule type" value="Genomic_DNA"/>
</dbReference>
<proteinExistence type="inferred from homology"/>
<name>A0ABV7D235_9PROT</name>
<sequence length="142" mass="14801">MKKTAHLNTQAPRPVSSATPSIIASDVEIKGNIKTSGELQLDGTIIGDLACGGLAMGETGSVVGTIIADTVSIRGTVKGEVRARSVRLEQSAVIEGDIYHESLSVEAGAKLTGHFAHTSSPREKKSSEQETPSFVEKKAAAE</sequence>
<evidence type="ECO:0000313" key="4">
    <source>
        <dbReference type="Proteomes" id="UP001595444"/>
    </source>
</evidence>
<evidence type="ECO:0000256" key="1">
    <source>
        <dbReference type="ARBA" id="ARBA00044755"/>
    </source>
</evidence>
<gene>
    <name evidence="3" type="ORF">ACFOKA_03420</name>
</gene>
<dbReference type="RefSeq" id="WP_194212299.1">
    <property type="nucleotide sequence ID" value="NZ_CP061205.1"/>
</dbReference>
<organism evidence="3 4">
    <name type="scientific">Kordiimonas pumila</name>
    <dbReference type="NCBI Taxonomy" id="2161677"/>
    <lineage>
        <taxon>Bacteria</taxon>
        <taxon>Pseudomonadati</taxon>
        <taxon>Pseudomonadota</taxon>
        <taxon>Alphaproteobacteria</taxon>
        <taxon>Kordiimonadales</taxon>
        <taxon>Kordiimonadaceae</taxon>
        <taxon>Kordiimonas</taxon>
    </lineage>
</organism>
<evidence type="ECO:0000313" key="3">
    <source>
        <dbReference type="EMBL" id="MFC3050950.1"/>
    </source>
</evidence>
<evidence type="ECO:0000256" key="2">
    <source>
        <dbReference type="SAM" id="MobiDB-lite"/>
    </source>
</evidence>
<comment type="similarity">
    <text evidence="1">Belongs to the bactofilin family.</text>
</comment>
<reference evidence="4" key="1">
    <citation type="journal article" date="2019" name="Int. J. Syst. Evol. Microbiol.">
        <title>The Global Catalogue of Microorganisms (GCM) 10K type strain sequencing project: providing services to taxonomists for standard genome sequencing and annotation.</title>
        <authorList>
            <consortium name="The Broad Institute Genomics Platform"/>
            <consortium name="The Broad Institute Genome Sequencing Center for Infectious Disease"/>
            <person name="Wu L."/>
            <person name="Ma J."/>
        </authorList>
    </citation>
    <scope>NUCLEOTIDE SEQUENCE [LARGE SCALE GENOMIC DNA]</scope>
    <source>
        <strain evidence="4">KCTC 62164</strain>
    </source>
</reference>
<keyword evidence="4" id="KW-1185">Reference proteome</keyword>
<dbReference type="InterPro" id="IPR007607">
    <property type="entry name" value="BacA/B"/>
</dbReference>
<dbReference type="PANTHER" id="PTHR35024:SF4">
    <property type="entry name" value="POLYMER-FORMING CYTOSKELETAL PROTEIN"/>
    <property type="match status" value="1"/>
</dbReference>
<protein>
    <submittedName>
        <fullName evidence="3">Polymer-forming cytoskeletal protein</fullName>
    </submittedName>
</protein>
<accession>A0ABV7D235</accession>
<comment type="caution">
    <text evidence="3">The sequence shown here is derived from an EMBL/GenBank/DDBJ whole genome shotgun (WGS) entry which is preliminary data.</text>
</comment>
<feature type="region of interest" description="Disordered" evidence="2">
    <location>
        <begin position="114"/>
        <end position="142"/>
    </location>
</feature>
<dbReference type="Proteomes" id="UP001595444">
    <property type="component" value="Unassembled WGS sequence"/>
</dbReference>